<organism evidence="1 2">
    <name type="scientific">Listeria grandensis FSL F6-0971</name>
    <dbReference type="NCBI Taxonomy" id="1265819"/>
    <lineage>
        <taxon>Bacteria</taxon>
        <taxon>Bacillati</taxon>
        <taxon>Bacillota</taxon>
        <taxon>Bacilli</taxon>
        <taxon>Bacillales</taxon>
        <taxon>Listeriaceae</taxon>
        <taxon>Listeria</taxon>
    </lineage>
</organism>
<dbReference type="Gene3D" id="3.10.180.10">
    <property type="entry name" value="2,3-Dihydroxybiphenyl 1,2-Dioxygenase, domain 1"/>
    <property type="match status" value="1"/>
</dbReference>
<name>W7AXW9_9LIST</name>
<keyword evidence="2" id="KW-1185">Reference proteome</keyword>
<sequence>MKAVGLKEYLPINDTNSFIDIDIEKPARLGEREMLVLELMEYHTPKTTPIDPETIRQKDVTTVEGVKHIALSVRNIETEFSRVKKIDGVTFINKSLGYEPCKIDDITINDFEISGENVVGTAKEEVQRNISNTWYFYFLDKYGVQWEFEQGHVDLIN</sequence>
<dbReference type="PATRIC" id="fig|1265819.5.peg.2987"/>
<gene>
    <name evidence="1" type="ORF">PGRAN_14982</name>
</gene>
<reference evidence="1 2" key="1">
    <citation type="journal article" date="2014" name="Int. J. Syst. Evol. Microbiol.">
        <title>Listeria floridensis sp. nov., Listeria aquatica sp. nov., Listeria cornellensis sp. nov., Listeria riparia sp. nov. and Listeria grandensis sp. nov., from agricultural and natural environments.</title>
        <authorList>
            <person name="den Bakker H.C."/>
            <person name="Warchocki S."/>
            <person name="Wright E.M."/>
            <person name="Allred A.F."/>
            <person name="Ahlstrom C."/>
            <person name="Manuel C.S."/>
            <person name="Stasiewicz M.J."/>
            <person name="Burrell A."/>
            <person name="Roof S."/>
            <person name="Strawn L."/>
            <person name="Fortes E.D."/>
            <person name="Nightingale K.K."/>
            <person name="Kephart D."/>
            <person name="Wiedmann M."/>
        </authorList>
    </citation>
    <scope>NUCLEOTIDE SEQUENCE [LARGE SCALE GENOMIC DNA]</scope>
    <source>
        <strain evidence="2">FSL F6-971</strain>
    </source>
</reference>
<evidence type="ECO:0000313" key="1">
    <source>
        <dbReference type="EMBL" id="EUJ19889.1"/>
    </source>
</evidence>
<protein>
    <submittedName>
        <fullName evidence="1">Glyoxalase family protein</fullName>
    </submittedName>
</protein>
<evidence type="ECO:0000313" key="2">
    <source>
        <dbReference type="Proteomes" id="UP000019253"/>
    </source>
</evidence>
<dbReference type="RefSeq" id="WP_051998668.1">
    <property type="nucleotide sequence ID" value="NZ_AODD01000031.1"/>
</dbReference>
<accession>W7AXW9</accession>
<dbReference type="Proteomes" id="UP000019253">
    <property type="component" value="Unassembled WGS sequence"/>
</dbReference>
<dbReference type="EMBL" id="AODD01000031">
    <property type="protein sequence ID" value="EUJ19889.1"/>
    <property type="molecule type" value="Genomic_DNA"/>
</dbReference>
<dbReference type="OrthoDB" id="9795618at2"/>
<dbReference type="InterPro" id="IPR029068">
    <property type="entry name" value="Glyas_Bleomycin-R_OHBP_Dase"/>
</dbReference>
<comment type="caution">
    <text evidence="1">The sequence shown here is derived from an EMBL/GenBank/DDBJ whole genome shotgun (WGS) entry which is preliminary data.</text>
</comment>
<proteinExistence type="predicted"/>
<dbReference type="AlphaFoldDB" id="W7AXW9"/>
<dbReference type="STRING" id="1265819.PGRAN_14982"/>